<evidence type="ECO:0000256" key="1">
    <source>
        <dbReference type="SAM" id="MobiDB-lite"/>
    </source>
</evidence>
<dbReference type="EMBL" id="CM000880">
    <property type="protein sequence ID" value="PNT76139.1"/>
    <property type="molecule type" value="Genomic_DNA"/>
</dbReference>
<evidence type="ECO:0000313" key="3">
    <source>
        <dbReference type="EnsemblPlants" id="PNT76139"/>
    </source>
</evidence>
<evidence type="ECO:0000313" key="4">
    <source>
        <dbReference type="Proteomes" id="UP000008810"/>
    </source>
</evidence>
<keyword evidence="4" id="KW-1185">Reference proteome</keyword>
<dbReference type="InParanoid" id="A0A2K2DPD5"/>
<accession>A0A2K2DPD5</accession>
<protein>
    <submittedName>
        <fullName evidence="2 3">Uncharacterized protein</fullName>
    </submittedName>
</protein>
<proteinExistence type="predicted"/>
<sequence>MRGGWGSRGLRPRAAGEAGGWRSRRRSSVAHAMATRWGVGGRQDPREGCKRIQRWGETVARAAGSQGGWGGGGGISSGLGRRLRRGWASTRKGGGGTSVHGPMLLVACGPAACRQRLYSRGRRRLVGCTTNLWRCMLSGSFCTRGDGVGRSGRSRARESTGDAWGHLGAGEACNDAGEAL</sequence>
<organism evidence="2">
    <name type="scientific">Brachypodium distachyon</name>
    <name type="common">Purple false brome</name>
    <name type="synonym">Trachynia distachya</name>
    <dbReference type="NCBI Taxonomy" id="15368"/>
    <lineage>
        <taxon>Eukaryota</taxon>
        <taxon>Viridiplantae</taxon>
        <taxon>Streptophyta</taxon>
        <taxon>Embryophyta</taxon>
        <taxon>Tracheophyta</taxon>
        <taxon>Spermatophyta</taxon>
        <taxon>Magnoliopsida</taxon>
        <taxon>Liliopsida</taxon>
        <taxon>Poales</taxon>
        <taxon>Poaceae</taxon>
        <taxon>BOP clade</taxon>
        <taxon>Pooideae</taxon>
        <taxon>Stipodae</taxon>
        <taxon>Brachypodieae</taxon>
        <taxon>Brachypodium</taxon>
    </lineage>
</organism>
<dbReference type="Proteomes" id="UP000008810">
    <property type="component" value="Chromosome 1"/>
</dbReference>
<name>A0A2K2DPD5_BRADI</name>
<reference evidence="2" key="2">
    <citation type="submission" date="2017-06" db="EMBL/GenBank/DDBJ databases">
        <title>WGS assembly of Brachypodium distachyon.</title>
        <authorList>
            <consortium name="The International Brachypodium Initiative"/>
            <person name="Lucas S."/>
            <person name="Harmon-Smith M."/>
            <person name="Lail K."/>
            <person name="Tice H."/>
            <person name="Grimwood J."/>
            <person name="Bruce D."/>
            <person name="Barry K."/>
            <person name="Shu S."/>
            <person name="Lindquist E."/>
            <person name="Wang M."/>
            <person name="Pitluck S."/>
            <person name="Vogel J.P."/>
            <person name="Garvin D.F."/>
            <person name="Mockler T.C."/>
            <person name="Schmutz J."/>
            <person name="Rokhsar D."/>
            <person name="Bevan M.W."/>
        </authorList>
    </citation>
    <scope>NUCLEOTIDE SEQUENCE</scope>
    <source>
        <strain evidence="2">Bd21</strain>
    </source>
</reference>
<feature type="region of interest" description="Disordered" evidence="1">
    <location>
        <begin position="1"/>
        <end position="29"/>
    </location>
</feature>
<reference evidence="3" key="3">
    <citation type="submission" date="2018-08" db="UniProtKB">
        <authorList>
            <consortium name="EnsemblPlants"/>
        </authorList>
    </citation>
    <scope>IDENTIFICATION</scope>
    <source>
        <strain evidence="3">cv. Bd21</strain>
    </source>
</reference>
<evidence type="ECO:0000313" key="2">
    <source>
        <dbReference type="EMBL" id="PNT76139.1"/>
    </source>
</evidence>
<dbReference type="EnsemblPlants" id="PNT76139">
    <property type="protein sequence ID" value="PNT76139"/>
    <property type="gene ID" value="BRADI_1g44865v3"/>
</dbReference>
<reference evidence="2 3" key="1">
    <citation type="journal article" date="2010" name="Nature">
        <title>Genome sequencing and analysis of the model grass Brachypodium distachyon.</title>
        <authorList>
            <consortium name="International Brachypodium Initiative"/>
        </authorList>
    </citation>
    <scope>NUCLEOTIDE SEQUENCE [LARGE SCALE GENOMIC DNA]</scope>
    <source>
        <strain evidence="2 3">Bd21</strain>
    </source>
</reference>
<gene>
    <name evidence="2" type="ORF">BRADI_1g44865v3</name>
</gene>
<dbReference type="Gramene" id="PNT76139">
    <property type="protein sequence ID" value="PNT76139"/>
    <property type="gene ID" value="BRADI_1g44865v3"/>
</dbReference>
<dbReference type="AlphaFoldDB" id="A0A2K2DPD5"/>